<evidence type="ECO:0000256" key="1">
    <source>
        <dbReference type="ARBA" id="ARBA00004442"/>
    </source>
</evidence>
<name>A0A1C5AGV0_9ACTN</name>
<reference evidence="8" key="1">
    <citation type="submission" date="2016-06" db="EMBL/GenBank/DDBJ databases">
        <authorList>
            <person name="Varghese N."/>
            <person name="Submissions Spin"/>
        </authorList>
    </citation>
    <scope>NUCLEOTIDE SEQUENCE [LARGE SCALE GENOMIC DNA]</scope>
    <source>
        <strain evidence="8">DSM 44100</strain>
    </source>
</reference>
<dbReference type="SUPFAM" id="SSF103088">
    <property type="entry name" value="OmpA-like"/>
    <property type="match status" value="1"/>
</dbReference>
<accession>A0A1C5AGV0</accession>
<evidence type="ECO:0000259" key="6">
    <source>
        <dbReference type="PROSITE" id="PS51123"/>
    </source>
</evidence>
<sequence length="427" mass="43861">MRPGRVRMLSRGTGLRRIALAAVTVTTLGTGANCGGGDNSQDACTAVPGPAPTGVGRTAVLLDVSASTRGAGPAPDWAAEVDAPVAAAVDRGDVVSIGAFDGSASTVTWAVRDRVTAPTSKRSNNQRLEREGTKSCLRGWAREAARMPARTTGTDLLGALGVAGGQTSAAGEARRTVVIATDGLGTVGCTDLSRAPAGGAALIEAAVRDCPTRTGWPTELAGNHLVMLGVGHPAEGQPLPETGHLAWLRQYWRRLCAVAQAASCEVSTAPVTVRAGGTGGGAGQLPADPPVSFRPEVGPPPPEPEGKVWPVPSAALFATDSDEVGQAGIARLGQIRKEIGGDRVTRVEVIGYTDSRGSDRYNQGLSERRAAAVGAALRQLGLPTPVTRGAGETGRICLAEQRPDGTWDEGCLQRNRRVEIVISTESG</sequence>
<dbReference type="InterPro" id="IPR050330">
    <property type="entry name" value="Bact_OuterMem_StrucFunc"/>
</dbReference>
<evidence type="ECO:0000256" key="4">
    <source>
        <dbReference type="PROSITE-ProRule" id="PRU00473"/>
    </source>
</evidence>
<dbReference type="InterPro" id="IPR006665">
    <property type="entry name" value="OmpA-like"/>
</dbReference>
<keyword evidence="3" id="KW-0998">Cell outer membrane</keyword>
<dbReference type="CDD" id="cd07185">
    <property type="entry name" value="OmpA_C-like"/>
    <property type="match status" value="1"/>
</dbReference>
<feature type="chain" id="PRO_5008711185" evidence="5">
    <location>
        <begin position="22"/>
        <end position="427"/>
    </location>
</feature>
<dbReference type="STRING" id="121616.GA0070216_11745"/>
<dbReference type="Gene3D" id="3.40.50.410">
    <property type="entry name" value="von Willebrand factor, type A domain"/>
    <property type="match status" value="1"/>
</dbReference>
<dbReference type="RefSeq" id="WP_218108282.1">
    <property type="nucleotide sequence ID" value="NZ_FMCU01000017.1"/>
</dbReference>
<keyword evidence="5" id="KW-0732">Signal</keyword>
<protein>
    <submittedName>
        <fullName evidence="7">OmpA-OmpF porin, OOP family</fullName>
    </submittedName>
</protein>
<evidence type="ECO:0000256" key="3">
    <source>
        <dbReference type="ARBA" id="ARBA00023237"/>
    </source>
</evidence>
<evidence type="ECO:0000256" key="2">
    <source>
        <dbReference type="ARBA" id="ARBA00023136"/>
    </source>
</evidence>
<dbReference type="Pfam" id="PF00691">
    <property type="entry name" value="OmpA"/>
    <property type="match status" value="1"/>
</dbReference>
<dbReference type="InterPro" id="IPR036737">
    <property type="entry name" value="OmpA-like_sf"/>
</dbReference>
<dbReference type="InterPro" id="IPR006664">
    <property type="entry name" value="OMP_bac"/>
</dbReference>
<dbReference type="AlphaFoldDB" id="A0A1C5AGV0"/>
<keyword evidence="8" id="KW-1185">Reference proteome</keyword>
<gene>
    <name evidence="7" type="ORF">GA0070216_11745</name>
</gene>
<dbReference type="PANTHER" id="PTHR30329">
    <property type="entry name" value="STATOR ELEMENT OF FLAGELLAR MOTOR COMPLEX"/>
    <property type="match status" value="1"/>
</dbReference>
<comment type="subcellular location">
    <subcellularLocation>
        <location evidence="1">Cell outer membrane</location>
    </subcellularLocation>
</comment>
<evidence type="ECO:0000313" key="7">
    <source>
        <dbReference type="EMBL" id="SCF44433.1"/>
    </source>
</evidence>
<dbReference type="Proteomes" id="UP000198797">
    <property type="component" value="Unassembled WGS sequence"/>
</dbReference>
<dbReference type="Gene3D" id="3.30.1330.60">
    <property type="entry name" value="OmpA-like domain"/>
    <property type="match status" value="1"/>
</dbReference>
<organism evidence="7 8">
    <name type="scientific">Micromonospora matsumotoense</name>
    <dbReference type="NCBI Taxonomy" id="121616"/>
    <lineage>
        <taxon>Bacteria</taxon>
        <taxon>Bacillati</taxon>
        <taxon>Actinomycetota</taxon>
        <taxon>Actinomycetes</taxon>
        <taxon>Micromonosporales</taxon>
        <taxon>Micromonosporaceae</taxon>
        <taxon>Micromonospora</taxon>
    </lineage>
</organism>
<dbReference type="InterPro" id="IPR036465">
    <property type="entry name" value="vWFA_dom_sf"/>
</dbReference>
<dbReference type="PROSITE" id="PS51123">
    <property type="entry name" value="OMPA_2"/>
    <property type="match status" value="1"/>
</dbReference>
<dbReference type="PANTHER" id="PTHR30329:SF21">
    <property type="entry name" value="LIPOPROTEIN YIAD-RELATED"/>
    <property type="match status" value="1"/>
</dbReference>
<dbReference type="EMBL" id="FMCU01000017">
    <property type="protein sequence ID" value="SCF44433.1"/>
    <property type="molecule type" value="Genomic_DNA"/>
</dbReference>
<feature type="domain" description="OmpA-like" evidence="6">
    <location>
        <begin position="304"/>
        <end position="426"/>
    </location>
</feature>
<dbReference type="GO" id="GO:0009279">
    <property type="term" value="C:cell outer membrane"/>
    <property type="evidence" value="ECO:0007669"/>
    <property type="project" value="UniProtKB-SubCell"/>
</dbReference>
<evidence type="ECO:0000313" key="8">
    <source>
        <dbReference type="Proteomes" id="UP000198797"/>
    </source>
</evidence>
<proteinExistence type="predicted"/>
<feature type="signal peptide" evidence="5">
    <location>
        <begin position="1"/>
        <end position="21"/>
    </location>
</feature>
<evidence type="ECO:0000256" key="5">
    <source>
        <dbReference type="SAM" id="SignalP"/>
    </source>
</evidence>
<dbReference type="PRINTS" id="PR01021">
    <property type="entry name" value="OMPADOMAIN"/>
</dbReference>
<keyword evidence="2 4" id="KW-0472">Membrane</keyword>